<evidence type="ECO:0000256" key="3">
    <source>
        <dbReference type="ARBA" id="ARBA00022692"/>
    </source>
</evidence>
<feature type="transmembrane region" description="Helical" evidence="8">
    <location>
        <begin position="367"/>
        <end position="386"/>
    </location>
</feature>
<comment type="subcellular location">
    <subcellularLocation>
        <location evidence="1">Cell membrane</location>
        <topology evidence="1">Multi-pass membrane protein</topology>
    </subcellularLocation>
    <subcellularLocation>
        <location evidence="6">Membrane</location>
        <topology evidence="6">Multi-pass membrane protein</topology>
    </subcellularLocation>
</comment>
<evidence type="ECO:0000256" key="4">
    <source>
        <dbReference type="ARBA" id="ARBA00022989"/>
    </source>
</evidence>
<reference evidence="11 12" key="1">
    <citation type="submission" date="2018-08" db="EMBL/GenBank/DDBJ databases">
        <title>Parvularcula sp. SM1705, isolated from surface water of the South Sea China.</title>
        <authorList>
            <person name="Sun L."/>
        </authorList>
    </citation>
    <scope>NUCLEOTIDE SEQUENCE [LARGE SCALE GENOMIC DNA]</scope>
    <source>
        <strain evidence="11 12">SM1705</strain>
    </source>
</reference>
<comment type="similarity">
    <text evidence="6">Belongs to the exbB/tolQ family.</text>
</comment>
<feature type="signal peptide" evidence="9">
    <location>
        <begin position="1"/>
        <end position="27"/>
    </location>
</feature>
<evidence type="ECO:0000256" key="2">
    <source>
        <dbReference type="ARBA" id="ARBA00022475"/>
    </source>
</evidence>
<dbReference type="AlphaFoldDB" id="A0A371RK44"/>
<dbReference type="Pfam" id="PF01618">
    <property type="entry name" value="MotA_ExbB"/>
    <property type="match status" value="1"/>
</dbReference>
<feature type="chain" id="PRO_5016953683" evidence="9">
    <location>
        <begin position="28"/>
        <end position="457"/>
    </location>
</feature>
<dbReference type="InterPro" id="IPR017270">
    <property type="entry name" value="MotA/TolQ/ExbB-rel"/>
</dbReference>
<sequence>MTMFKTMKSGILAAAAVIAATGGIASAQDISLDDILRQAREERRQAAQENREREQRFLAERNQQQARLNQVRGQVNAAEAESDRIEAEFRANDDRIRELQTELEAQQGEFGELFGAARSAAADLAAQLDGSVISAEYPGRSAILRKTAEAKTLPSVDELIFIYETHMEEMIGQSKVSKFNATVWNTKGESDTAEVTRIGPFVAFSGGEYYTMKDAENAVPRLTELKKQPNVKDATSNARSVASYSGDGYTAGTIDPTSGQLLDLYVDSPDLQERFNQGGLVGKVIAIVFAVGVVIGLLKLFTLFMTNSAVKGQVRRKSPSRGNPLGRVMMAYESNPNADAETLALKLDDAVLREIPKLERGLNLVKVFAAIAPLLGLLGTVVGMIITFQQITLFGTGDPKIMAGGISQALVTTVLGLIAAIPLLLLHAFASGFSKSVVQTLEEQAAGMIAERAESRS</sequence>
<proteinExistence type="inferred from homology"/>
<keyword evidence="9" id="KW-0732">Signal</keyword>
<dbReference type="PANTHER" id="PTHR30625">
    <property type="entry name" value="PROTEIN TOLQ"/>
    <property type="match status" value="1"/>
</dbReference>
<feature type="domain" description="MotA/TolQ/ExbB proton channel" evidence="10">
    <location>
        <begin position="331"/>
        <end position="442"/>
    </location>
</feature>
<dbReference type="InParanoid" id="A0A371RK44"/>
<keyword evidence="5 8" id="KW-0472">Membrane</keyword>
<feature type="transmembrane region" description="Helical" evidence="8">
    <location>
        <begin position="284"/>
        <end position="306"/>
    </location>
</feature>
<keyword evidence="4 8" id="KW-1133">Transmembrane helix</keyword>
<evidence type="ECO:0000256" key="6">
    <source>
        <dbReference type="RuleBase" id="RU004057"/>
    </source>
</evidence>
<organism evidence="11 12">
    <name type="scientific">Parvularcula marina</name>
    <dbReference type="NCBI Taxonomy" id="2292771"/>
    <lineage>
        <taxon>Bacteria</taxon>
        <taxon>Pseudomonadati</taxon>
        <taxon>Pseudomonadota</taxon>
        <taxon>Alphaproteobacteria</taxon>
        <taxon>Parvularculales</taxon>
        <taxon>Parvularculaceae</taxon>
        <taxon>Parvularcula</taxon>
    </lineage>
</organism>
<keyword evidence="6" id="KW-0813">Transport</keyword>
<feature type="coiled-coil region" evidence="7">
    <location>
        <begin position="32"/>
        <end position="88"/>
    </location>
</feature>
<dbReference type="PIRSF" id="PIRSF037714">
    <property type="entry name" value="TolR"/>
    <property type="match status" value="1"/>
</dbReference>
<name>A0A371RK44_9PROT</name>
<accession>A0A371RK44</accession>
<keyword evidence="2" id="KW-1003">Cell membrane</keyword>
<dbReference type="GO" id="GO:0005886">
    <property type="term" value="C:plasma membrane"/>
    <property type="evidence" value="ECO:0007669"/>
    <property type="project" value="UniProtKB-SubCell"/>
</dbReference>
<evidence type="ECO:0000256" key="1">
    <source>
        <dbReference type="ARBA" id="ARBA00004651"/>
    </source>
</evidence>
<protein>
    <submittedName>
        <fullName evidence="11">MotA/TolQ/ExbB proton channel family protein</fullName>
    </submittedName>
</protein>
<evidence type="ECO:0000313" key="12">
    <source>
        <dbReference type="Proteomes" id="UP000264589"/>
    </source>
</evidence>
<dbReference type="InterPro" id="IPR050790">
    <property type="entry name" value="ExbB/TolQ_transport"/>
</dbReference>
<evidence type="ECO:0000259" key="10">
    <source>
        <dbReference type="Pfam" id="PF01618"/>
    </source>
</evidence>
<evidence type="ECO:0000256" key="8">
    <source>
        <dbReference type="SAM" id="Phobius"/>
    </source>
</evidence>
<dbReference type="GO" id="GO:0017038">
    <property type="term" value="P:protein import"/>
    <property type="evidence" value="ECO:0007669"/>
    <property type="project" value="TreeGrafter"/>
</dbReference>
<evidence type="ECO:0000313" key="11">
    <source>
        <dbReference type="EMBL" id="RFB05820.1"/>
    </source>
</evidence>
<keyword evidence="3 8" id="KW-0812">Transmembrane</keyword>
<evidence type="ECO:0000256" key="9">
    <source>
        <dbReference type="SAM" id="SignalP"/>
    </source>
</evidence>
<dbReference type="PANTHER" id="PTHR30625:SF11">
    <property type="entry name" value="MOTA_TOLQ_EXBB PROTON CHANNEL DOMAIN-CONTAINING PROTEIN"/>
    <property type="match status" value="1"/>
</dbReference>
<feature type="transmembrane region" description="Helical" evidence="8">
    <location>
        <begin position="406"/>
        <end position="426"/>
    </location>
</feature>
<evidence type="ECO:0000256" key="5">
    <source>
        <dbReference type="ARBA" id="ARBA00023136"/>
    </source>
</evidence>
<evidence type="ECO:0000256" key="7">
    <source>
        <dbReference type="SAM" id="Coils"/>
    </source>
</evidence>
<comment type="caution">
    <text evidence="11">The sequence shown here is derived from an EMBL/GenBank/DDBJ whole genome shotgun (WGS) entry which is preliminary data.</text>
</comment>
<keyword evidence="12" id="KW-1185">Reference proteome</keyword>
<dbReference type="Proteomes" id="UP000264589">
    <property type="component" value="Unassembled WGS sequence"/>
</dbReference>
<dbReference type="InterPro" id="IPR002898">
    <property type="entry name" value="MotA_ExbB_proton_chnl"/>
</dbReference>
<keyword evidence="6" id="KW-0653">Protein transport</keyword>
<gene>
    <name evidence="11" type="ORF">DX908_11415</name>
</gene>
<keyword evidence="7" id="KW-0175">Coiled coil</keyword>
<dbReference type="EMBL" id="QUQO01000001">
    <property type="protein sequence ID" value="RFB05820.1"/>
    <property type="molecule type" value="Genomic_DNA"/>
</dbReference>